<dbReference type="Pfam" id="PF07993">
    <property type="entry name" value="NAD_binding_4"/>
    <property type="match status" value="1"/>
</dbReference>
<proteinExistence type="predicted"/>
<dbReference type="RefSeq" id="WP_073163956.1">
    <property type="nucleotide sequence ID" value="NZ_FQZE01000001.1"/>
</dbReference>
<reference evidence="2 3" key="1">
    <citation type="submission" date="2016-11" db="EMBL/GenBank/DDBJ databases">
        <authorList>
            <person name="Jaros S."/>
            <person name="Januszkiewicz K."/>
            <person name="Wedrychowicz H."/>
        </authorList>
    </citation>
    <scope>NUCLEOTIDE SEQUENCE [LARGE SCALE GENOMIC DNA]</scope>
    <source>
        <strain evidence="2 3">DSM 27063</strain>
    </source>
</reference>
<gene>
    <name evidence="2" type="ORF">SAMN05444280_101103</name>
</gene>
<dbReference type="Gene3D" id="3.40.50.720">
    <property type="entry name" value="NAD(P)-binding Rossmann-like Domain"/>
    <property type="match status" value="1"/>
</dbReference>
<keyword evidence="3" id="KW-1185">Reference proteome</keyword>
<evidence type="ECO:0000313" key="3">
    <source>
        <dbReference type="Proteomes" id="UP000184050"/>
    </source>
</evidence>
<dbReference type="Proteomes" id="UP000184050">
    <property type="component" value="Unassembled WGS sequence"/>
</dbReference>
<protein>
    <submittedName>
        <fullName evidence="2">Nucleoside-diphosphate-sugar epimerase</fullName>
    </submittedName>
</protein>
<evidence type="ECO:0000259" key="1">
    <source>
        <dbReference type="Pfam" id="PF07993"/>
    </source>
</evidence>
<dbReference type="AlphaFoldDB" id="A0A1M6A7R2"/>
<name>A0A1M6A7R2_9BACT</name>
<dbReference type="STRING" id="1168035.SAMN05444280_101103"/>
<organism evidence="2 3">
    <name type="scientific">Tangfeifania diversioriginum</name>
    <dbReference type="NCBI Taxonomy" id="1168035"/>
    <lineage>
        <taxon>Bacteria</taxon>
        <taxon>Pseudomonadati</taxon>
        <taxon>Bacteroidota</taxon>
        <taxon>Bacteroidia</taxon>
        <taxon>Marinilabiliales</taxon>
        <taxon>Prolixibacteraceae</taxon>
        <taxon>Tangfeifania</taxon>
    </lineage>
</organism>
<dbReference type="OrthoDB" id="9785372at2"/>
<evidence type="ECO:0000313" key="2">
    <source>
        <dbReference type="EMBL" id="SHI32518.1"/>
    </source>
</evidence>
<accession>A0A1M6A7R2</accession>
<dbReference type="EMBL" id="FQZE01000001">
    <property type="protein sequence ID" value="SHI32518.1"/>
    <property type="molecule type" value="Genomic_DNA"/>
</dbReference>
<dbReference type="SUPFAM" id="SSF51735">
    <property type="entry name" value="NAD(P)-binding Rossmann-fold domains"/>
    <property type="match status" value="1"/>
</dbReference>
<sequence length="371" mass="42331">MQKIVINGANGFVASHFIRELLEQNFEVIALVRNGENLSAQQRMQQVLEEISEKKGVDFSKLKVYSYSLFDENYSLTQEQIDTIFDGNIQFFHFAASLKFSAKDKNTIFETNVDGLKNSVQFFQKYAKPDSRFIYMSTAYSCGKFSGVFEEKFYPEEEKSHFRNYYEQSKRVAENVMMEHIESGRLNGHVVRLSQVVGNNKTGVTKTNYGIFDLAKRLYNISSLHPNNTLRIKVDPDGTQNLIAIDKVVEALMNLLKINDLPQIINLTAKKGVKNETIAECINRNLPMKIILDKNLQKTSMNSLERMIAVGMSFTGKYTGINLQFAHENLDKIMISENNEITKHSLCKMMDYFMGELADSSSSLKNSKTNS</sequence>
<dbReference type="InterPro" id="IPR013120">
    <property type="entry name" value="FAR_NAD-bd"/>
</dbReference>
<feature type="domain" description="Thioester reductase (TE)" evidence="1">
    <location>
        <begin position="7"/>
        <end position="251"/>
    </location>
</feature>
<dbReference type="InterPro" id="IPR036291">
    <property type="entry name" value="NAD(P)-bd_dom_sf"/>
</dbReference>
<dbReference type="PANTHER" id="PTHR43000">
    <property type="entry name" value="DTDP-D-GLUCOSE 4,6-DEHYDRATASE-RELATED"/>
    <property type="match status" value="1"/>
</dbReference>